<dbReference type="InterPro" id="IPR010133">
    <property type="entry name" value="Bacteriocin_signal_seq"/>
</dbReference>
<protein>
    <submittedName>
        <fullName evidence="1">Bacteriocin</fullName>
    </submittedName>
</protein>
<dbReference type="KEGG" id="pseg:D3H65_27810"/>
<dbReference type="AlphaFoldDB" id="A0A3B7MWI1"/>
<gene>
    <name evidence="1" type="ORF">D3H65_27810</name>
</gene>
<dbReference type="RefSeq" id="WP_119053433.1">
    <property type="nucleotide sequence ID" value="NZ_CP032157.1"/>
</dbReference>
<reference evidence="1 2" key="1">
    <citation type="submission" date="2018-09" db="EMBL/GenBank/DDBJ databases">
        <title>Genome sequencing of strain 6GH32-13.</title>
        <authorList>
            <person name="Weon H.-Y."/>
            <person name="Heo J."/>
            <person name="Kwon S.-W."/>
        </authorList>
    </citation>
    <scope>NUCLEOTIDE SEQUENCE [LARGE SCALE GENOMIC DNA]</scope>
    <source>
        <strain evidence="1 2">5GH32-13</strain>
    </source>
</reference>
<accession>A0A3B7MWI1</accession>
<name>A0A3B7MWI1_9BACT</name>
<dbReference type="NCBIfam" id="TIGR01847">
    <property type="entry name" value="bacteriocin_sig"/>
    <property type="match status" value="1"/>
</dbReference>
<proteinExistence type="predicted"/>
<evidence type="ECO:0000313" key="1">
    <source>
        <dbReference type="EMBL" id="AXY77559.1"/>
    </source>
</evidence>
<sequence length="60" mass="6275">MKNNQFSPMTEKEMMEVNGGGLVDTLTGLLGGLPLVGPLLTPVLNTVKQLLASLGLNLPV</sequence>
<evidence type="ECO:0000313" key="2">
    <source>
        <dbReference type="Proteomes" id="UP000263900"/>
    </source>
</evidence>
<dbReference type="Proteomes" id="UP000263900">
    <property type="component" value="Chromosome"/>
</dbReference>
<organism evidence="1 2">
    <name type="scientific">Paraflavitalea soli</name>
    <dbReference type="NCBI Taxonomy" id="2315862"/>
    <lineage>
        <taxon>Bacteria</taxon>
        <taxon>Pseudomonadati</taxon>
        <taxon>Bacteroidota</taxon>
        <taxon>Chitinophagia</taxon>
        <taxon>Chitinophagales</taxon>
        <taxon>Chitinophagaceae</taxon>
        <taxon>Paraflavitalea</taxon>
    </lineage>
</organism>
<keyword evidence="2" id="KW-1185">Reference proteome</keyword>
<dbReference type="EMBL" id="CP032157">
    <property type="protein sequence ID" value="AXY77559.1"/>
    <property type="molecule type" value="Genomic_DNA"/>
</dbReference>